<sequence length="377" mass="43472">MSTKPQLVTATLKRRRVQADGQENIDPCHEDSSERTGLNGLLHMDNDWHDIIYSSYTLHDNKTPNDVMWIDPNADAQLQHALKSLPAKAQLDALIEAFFSNVNHHYNIIHPPTFIRQYLAWSRKKPQGCSRDLQLTTLIFMMCACVTQHLEENSQIILDNHLTHPRKGLSKSYHDAGQKLSELIPTGSYHLTNLQWKVLSTCWYKGEAKFTEAWHTIGLAVQEAYELGLHKSRSSRTAPDIEAQIGRRVWRVLYCWNWQLSSILGRPFMMNDIDSEPEEASSDLKNSPPTPTLHTKLQYQLISSLAKRWQTPQNIDSPTEIHVHKKIVEDHISSLPSVFAIHNPDTSNDHKWPWVPVYYIPQQTCLYQQLNNCEQKQ</sequence>
<dbReference type="SMART" id="SM00906">
    <property type="entry name" value="Fungal_trans"/>
    <property type="match status" value="1"/>
</dbReference>
<dbReference type="GO" id="GO:0008270">
    <property type="term" value="F:zinc ion binding"/>
    <property type="evidence" value="ECO:0007669"/>
    <property type="project" value="InterPro"/>
</dbReference>
<dbReference type="GO" id="GO:0003677">
    <property type="term" value="F:DNA binding"/>
    <property type="evidence" value="ECO:0007669"/>
    <property type="project" value="InterPro"/>
</dbReference>
<organism evidence="4 5">
    <name type="scientific">Fusarium austroafricanum</name>
    <dbReference type="NCBI Taxonomy" id="2364996"/>
    <lineage>
        <taxon>Eukaryota</taxon>
        <taxon>Fungi</taxon>
        <taxon>Dikarya</taxon>
        <taxon>Ascomycota</taxon>
        <taxon>Pezizomycotina</taxon>
        <taxon>Sordariomycetes</taxon>
        <taxon>Hypocreomycetidae</taxon>
        <taxon>Hypocreales</taxon>
        <taxon>Nectriaceae</taxon>
        <taxon>Fusarium</taxon>
        <taxon>Fusarium concolor species complex</taxon>
    </lineage>
</organism>
<evidence type="ECO:0000313" key="5">
    <source>
        <dbReference type="Proteomes" id="UP000605986"/>
    </source>
</evidence>
<dbReference type="PANTHER" id="PTHR31001:SF84">
    <property type="entry name" value="FUNGAL SPECIFIC TRANSCRIPTION FACTOR"/>
    <property type="match status" value="1"/>
</dbReference>
<proteinExistence type="predicted"/>
<dbReference type="InterPro" id="IPR007219">
    <property type="entry name" value="XnlR_reg_dom"/>
</dbReference>
<dbReference type="CDD" id="cd12148">
    <property type="entry name" value="fungal_TF_MHR"/>
    <property type="match status" value="1"/>
</dbReference>
<evidence type="ECO:0000256" key="1">
    <source>
        <dbReference type="ARBA" id="ARBA00004123"/>
    </source>
</evidence>
<dbReference type="PANTHER" id="PTHR31001">
    <property type="entry name" value="UNCHARACTERIZED TRANSCRIPTIONAL REGULATORY PROTEIN"/>
    <property type="match status" value="1"/>
</dbReference>
<evidence type="ECO:0000259" key="3">
    <source>
        <dbReference type="SMART" id="SM00906"/>
    </source>
</evidence>
<dbReference type="OrthoDB" id="6486656at2759"/>
<name>A0A8H4P2E5_9HYPO</name>
<comment type="caution">
    <text evidence="4">The sequence shown here is derived from an EMBL/GenBank/DDBJ whole genome shotgun (WGS) entry which is preliminary data.</text>
</comment>
<gene>
    <name evidence="4" type="ORF">F53441_2857</name>
</gene>
<protein>
    <recommendedName>
        <fullName evidence="3">Xylanolytic transcriptional activator regulatory domain-containing protein</fullName>
    </recommendedName>
</protein>
<dbReference type="EMBL" id="JAADJG010000118">
    <property type="protein sequence ID" value="KAF4454623.1"/>
    <property type="molecule type" value="Genomic_DNA"/>
</dbReference>
<feature type="domain" description="Xylanolytic transcriptional activator regulatory" evidence="3">
    <location>
        <begin position="213"/>
        <end position="283"/>
    </location>
</feature>
<reference evidence="4" key="1">
    <citation type="submission" date="2020-01" db="EMBL/GenBank/DDBJ databases">
        <title>Identification and distribution of gene clusters putatively required for synthesis of sphingolipid metabolism inhibitors in phylogenetically diverse species of the filamentous fungus Fusarium.</title>
        <authorList>
            <person name="Kim H.-S."/>
            <person name="Busman M."/>
            <person name="Brown D.W."/>
            <person name="Divon H."/>
            <person name="Uhlig S."/>
            <person name="Proctor R.H."/>
        </authorList>
    </citation>
    <scope>NUCLEOTIDE SEQUENCE</scope>
    <source>
        <strain evidence="4">NRRL 53441</strain>
    </source>
</reference>
<keyword evidence="2" id="KW-0539">Nucleus</keyword>
<evidence type="ECO:0000313" key="4">
    <source>
        <dbReference type="EMBL" id="KAF4454623.1"/>
    </source>
</evidence>
<dbReference type="GO" id="GO:0006351">
    <property type="term" value="P:DNA-templated transcription"/>
    <property type="evidence" value="ECO:0007669"/>
    <property type="project" value="InterPro"/>
</dbReference>
<keyword evidence="5" id="KW-1185">Reference proteome</keyword>
<dbReference type="Proteomes" id="UP000605986">
    <property type="component" value="Unassembled WGS sequence"/>
</dbReference>
<comment type="subcellular location">
    <subcellularLocation>
        <location evidence="1">Nucleus</location>
    </subcellularLocation>
</comment>
<evidence type="ECO:0000256" key="2">
    <source>
        <dbReference type="ARBA" id="ARBA00023242"/>
    </source>
</evidence>
<dbReference type="Pfam" id="PF04082">
    <property type="entry name" value="Fungal_trans"/>
    <property type="match status" value="1"/>
</dbReference>
<dbReference type="GO" id="GO:0005634">
    <property type="term" value="C:nucleus"/>
    <property type="evidence" value="ECO:0007669"/>
    <property type="project" value="UniProtKB-SubCell"/>
</dbReference>
<accession>A0A8H4P2E5</accession>
<dbReference type="AlphaFoldDB" id="A0A8H4P2E5"/>
<dbReference type="InterPro" id="IPR050613">
    <property type="entry name" value="Sec_Metabolite_Reg"/>
</dbReference>